<dbReference type="EMBL" id="JAUDCG010000018">
    <property type="protein sequence ID" value="MDM8157091.1"/>
    <property type="molecule type" value="Genomic_DNA"/>
</dbReference>
<dbReference type="EC" id="2.3.1.-" evidence="2"/>
<gene>
    <name evidence="2" type="ORF">QUV96_05495</name>
</gene>
<evidence type="ECO:0000313" key="2">
    <source>
        <dbReference type="EMBL" id="MDM8157091.1"/>
    </source>
</evidence>
<protein>
    <submittedName>
        <fullName evidence="2">GNAT family N-acetyltransferase</fullName>
        <ecNumber evidence="2">2.3.1.-</ecNumber>
    </submittedName>
</protein>
<organism evidence="2 3">
    <name type="scientific">Amedibacillus dolichus</name>
    <dbReference type="NCBI Taxonomy" id="31971"/>
    <lineage>
        <taxon>Bacteria</taxon>
        <taxon>Bacillati</taxon>
        <taxon>Bacillota</taxon>
        <taxon>Erysipelotrichia</taxon>
        <taxon>Erysipelotrichales</taxon>
        <taxon>Erysipelotrichaceae</taxon>
        <taxon>Amedibacillus</taxon>
    </lineage>
</organism>
<sequence>MISRGAREREAEIFQLLEKSYPNMPRRLLESLFRHRFDPQRCLYIAQDGKVIATLQMTIAQMRFRGYCLEVACFDQIATAPDYRRRHKMRELLQAANDEASHNQLFSLMYVMNPRLFERYGFKTVHTSKRYLLAGEECRRNSCANVRDKADSEQMSALYQRFISRFDGCFLRDAAYYDDLLQRVSKGSEHLCFYYENDTLMGYCLYLIEHQEVRVIEIVYLDSRSLKQMLSYVAQKVNGVLLVVSKAEKIERIFPFAIPRREAYLMARLNNIALFNKLYNCNVRHAADAFELLHKPMWNHHL</sequence>
<reference evidence="2 3" key="2">
    <citation type="submission" date="2023-06" db="EMBL/GenBank/DDBJ databases">
        <title>Identification and characterization of horizontal gene transfer across gut microbiota members of farm animals based on homology search.</title>
        <authorList>
            <person name="Schwarzerova J."/>
            <person name="Nykrynova M."/>
            <person name="Jureckova K."/>
            <person name="Cejkova D."/>
            <person name="Rychlik I."/>
        </authorList>
    </citation>
    <scope>NUCLEOTIDE SEQUENCE [LARGE SCALE GENOMIC DNA]</scope>
    <source>
        <strain evidence="2 3">ET39</strain>
    </source>
</reference>
<dbReference type="PANTHER" id="PTHR37817">
    <property type="entry name" value="N-ACETYLTRANSFERASE EIS"/>
    <property type="match status" value="1"/>
</dbReference>
<feature type="domain" description="N-acetyltransferase" evidence="1">
    <location>
        <begin position="1"/>
        <end position="141"/>
    </location>
</feature>
<reference evidence="2 3" key="3">
    <citation type="submission" date="2023-06" db="EMBL/GenBank/DDBJ databases">
        <authorList>
            <person name="Zeman M."/>
            <person name="Kubasova T."/>
            <person name="Jahodarova E."/>
            <person name="Nykrynova M."/>
            <person name="Rychlik I."/>
        </authorList>
    </citation>
    <scope>NUCLEOTIDE SEQUENCE [LARGE SCALE GENOMIC DNA]</scope>
    <source>
        <strain evidence="2 3">ET39</strain>
    </source>
</reference>
<keyword evidence="2" id="KW-0808">Transferase</keyword>
<keyword evidence="2" id="KW-0012">Acyltransferase</keyword>
<evidence type="ECO:0000313" key="3">
    <source>
        <dbReference type="Proteomes" id="UP001529340"/>
    </source>
</evidence>
<dbReference type="PROSITE" id="PS51186">
    <property type="entry name" value="GNAT"/>
    <property type="match status" value="1"/>
</dbReference>
<accession>A0ABT7UBT4</accession>
<keyword evidence="3" id="KW-1185">Reference proteome</keyword>
<dbReference type="Gene3D" id="3.40.630.30">
    <property type="match status" value="2"/>
</dbReference>
<reference evidence="3" key="1">
    <citation type="submission" date="2023-06" db="EMBL/GenBank/DDBJ databases">
        <title>Identification and characterization of horizontal gene transfer across gut microbiota members of farm animals based on homology search.</title>
        <authorList>
            <person name="Zeman M."/>
            <person name="Kubasova T."/>
            <person name="Jahodarova E."/>
            <person name="Nykrynova M."/>
            <person name="Rychlik I."/>
        </authorList>
    </citation>
    <scope>NUCLEOTIDE SEQUENCE [LARGE SCALE GENOMIC DNA]</scope>
    <source>
        <strain evidence="3">ET39</strain>
    </source>
</reference>
<dbReference type="RefSeq" id="WP_289607553.1">
    <property type="nucleotide sequence ID" value="NZ_JAUDCG010000018.1"/>
</dbReference>
<evidence type="ECO:0000259" key="1">
    <source>
        <dbReference type="PROSITE" id="PS51186"/>
    </source>
</evidence>
<dbReference type="PANTHER" id="PTHR37817:SF1">
    <property type="entry name" value="N-ACETYLTRANSFERASE EIS"/>
    <property type="match status" value="1"/>
</dbReference>
<comment type="caution">
    <text evidence="2">The sequence shown here is derived from an EMBL/GenBank/DDBJ whole genome shotgun (WGS) entry which is preliminary data.</text>
</comment>
<dbReference type="InterPro" id="IPR016181">
    <property type="entry name" value="Acyl_CoA_acyltransferase"/>
</dbReference>
<name>A0ABT7UBT4_9FIRM</name>
<dbReference type="InterPro" id="IPR000182">
    <property type="entry name" value="GNAT_dom"/>
</dbReference>
<dbReference type="GO" id="GO:0016746">
    <property type="term" value="F:acyltransferase activity"/>
    <property type="evidence" value="ECO:0007669"/>
    <property type="project" value="UniProtKB-KW"/>
</dbReference>
<dbReference type="SUPFAM" id="SSF55729">
    <property type="entry name" value="Acyl-CoA N-acyltransferases (Nat)"/>
    <property type="match status" value="1"/>
</dbReference>
<dbReference type="Pfam" id="PF13527">
    <property type="entry name" value="Acetyltransf_9"/>
    <property type="match status" value="1"/>
</dbReference>
<dbReference type="Proteomes" id="UP001529340">
    <property type="component" value="Unassembled WGS sequence"/>
</dbReference>
<proteinExistence type="predicted"/>
<dbReference type="InterPro" id="IPR051554">
    <property type="entry name" value="Acetyltransferase_Eis"/>
</dbReference>